<accession>A0ABT4B4Y2</accession>
<evidence type="ECO:0000313" key="3">
    <source>
        <dbReference type="Proteomes" id="UP001151002"/>
    </source>
</evidence>
<reference evidence="2" key="1">
    <citation type="submission" date="2022-11" db="EMBL/GenBank/DDBJ databases">
        <authorList>
            <person name="Somphong A."/>
            <person name="Phongsopitanun W."/>
        </authorList>
    </citation>
    <scope>NUCLEOTIDE SEQUENCE</scope>
    <source>
        <strain evidence="2">Pm04-4</strain>
    </source>
</reference>
<gene>
    <name evidence="2" type="ORF">OWR29_26500</name>
</gene>
<evidence type="ECO:0000313" key="2">
    <source>
        <dbReference type="EMBL" id="MCY1141564.1"/>
    </source>
</evidence>
<comment type="caution">
    <text evidence="2">The sequence shown here is derived from an EMBL/GenBank/DDBJ whole genome shotgun (WGS) entry which is preliminary data.</text>
</comment>
<evidence type="ECO:0000256" key="1">
    <source>
        <dbReference type="SAM" id="Phobius"/>
    </source>
</evidence>
<keyword evidence="3" id="KW-1185">Reference proteome</keyword>
<keyword evidence="1" id="KW-1133">Transmembrane helix</keyword>
<name>A0ABT4B4Y2_9ACTN</name>
<keyword evidence="1" id="KW-0472">Membrane</keyword>
<dbReference type="Proteomes" id="UP001151002">
    <property type="component" value="Unassembled WGS sequence"/>
</dbReference>
<proteinExistence type="predicted"/>
<feature type="transmembrane region" description="Helical" evidence="1">
    <location>
        <begin position="52"/>
        <end position="71"/>
    </location>
</feature>
<dbReference type="EMBL" id="JAPNTZ010000009">
    <property type="protein sequence ID" value="MCY1141564.1"/>
    <property type="molecule type" value="Genomic_DNA"/>
</dbReference>
<dbReference type="RefSeq" id="WP_267565956.1">
    <property type="nucleotide sequence ID" value="NZ_JAPNTZ010000009.1"/>
</dbReference>
<protein>
    <submittedName>
        <fullName evidence="2">Uncharacterized protein</fullName>
    </submittedName>
</protein>
<sequence length="251" mass="27606">MTFLRDMAAVSLAAVLVRPRRRQSHSDATDSTAPNLMTEQAMLSATKTTARATWAGAAVALVAVVLSAVAWSGQRKLNHDQQELNRGQKQLNQDQGEINKFLLLRAQRVYASRVAIWAMNGREKTSDFPAGLDVFIQNRAPVPLRTVKIQAPLDTRSPSNGSISIGDIPPCTLRTFRLSAPPPHKFRNEASGWLSYSGLTLEFSETDRQWILQPDHLELIIKSPAGDAQLLSLLVPRPPETKDLTDCSESG</sequence>
<organism evidence="2 3">
    <name type="scientific">Paractinoplanes pyxinae</name>
    <dbReference type="NCBI Taxonomy" id="2997416"/>
    <lineage>
        <taxon>Bacteria</taxon>
        <taxon>Bacillati</taxon>
        <taxon>Actinomycetota</taxon>
        <taxon>Actinomycetes</taxon>
        <taxon>Micromonosporales</taxon>
        <taxon>Micromonosporaceae</taxon>
        <taxon>Paractinoplanes</taxon>
    </lineage>
</organism>
<keyword evidence="1" id="KW-0812">Transmembrane</keyword>